<keyword evidence="1" id="KW-1133">Transmembrane helix</keyword>
<organism evidence="2">
    <name type="scientific">bacterium 19CA06SA08-2</name>
    <dbReference type="NCBI Taxonomy" id="2920658"/>
    <lineage>
        <taxon>Bacteria</taxon>
    </lineage>
</organism>
<keyword evidence="1" id="KW-0472">Membrane</keyword>
<dbReference type="EMBL" id="CP095353">
    <property type="protein sequence ID" value="XAG71319.1"/>
    <property type="molecule type" value="Genomic_DNA"/>
</dbReference>
<accession>A0AAU6UBS6</accession>
<name>A0AAU6UBS6_UNCXX</name>
<sequence length="49" mass="5568">MHMRDARGNWTTTSGWLVVLLFAIMVVALSIYPQPVISQVQGLQNRVLR</sequence>
<gene>
    <name evidence="2" type="ORF">MRM75_10310</name>
</gene>
<feature type="transmembrane region" description="Helical" evidence="1">
    <location>
        <begin position="12"/>
        <end position="32"/>
    </location>
</feature>
<evidence type="ECO:0000256" key="1">
    <source>
        <dbReference type="SAM" id="Phobius"/>
    </source>
</evidence>
<protein>
    <submittedName>
        <fullName evidence="2">NADH-quinone oxidoreductase subunit N</fullName>
    </submittedName>
</protein>
<proteinExistence type="predicted"/>
<reference evidence="2" key="1">
    <citation type="submission" date="2022-03" db="EMBL/GenBank/DDBJ databases">
        <title>Sea Food Isolates.</title>
        <authorList>
            <person name="Li c."/>
        </authorList>
    </citation>
    <scope>NUCLEOTIDE SEQUENCE</scope>
    <source>
        <strain evidence="2">19CA06SA08-2</strain>
    </source>
</reference>
<dbReference type="AlphaFoldDB" id="A0AAU6UBS6"/>
<evidence type="ECO:0000313" key="2">
    <source>
        <dbReference type="EMBL" id="XAG71319.1"/>
    </source>
</evidence>
<keyword evidence="1" id="KW-0812">Transmembrane</keyword>